<feature type="region of interest" description="Disordered" evidence="1">
    <location>
        <begin position="23"/>
        <end position="44"/>
    </location>
</feature>
<accession>A0AAC8Q5S0</accession>
<feature type="region of interest" description="Disordered" evidence="1">
    <location>
        <begin position="56"/>
        <end position="82"/>
    </location>
</feature>
<dbReference type="EMBL" id="CP011509">
    <property type="protein sequence ID" value="AKJ01056.1"/>
    <property type="molecule type" value="Genomic_DNA"/>
</dbReference>
<sequence length="82" mass="8482">MLCGDFLVLSGLVLRGFGVGHGLAGGQQRTKQQGPTQPRAGVASLHVCPPSVSGHRQCRAHASEAHRPAGGSDGSLPWLDFP</sequence>
<proteinExistence type="predicted"/>
<reference evidence="2 3" key="1">
    <citation type="submission" date="2015-05" db="EMBL/GenBank/DDBJ databases">
        <title>Genome assembly of Archangium gephyra DSM 2261.</title>
        <authorList>
            <person name="Sharma G."/>
            <person name="Subramanian S."/>
        </authorList>
    </citation>
    <scope>NUCLEOTIDE SEQUENCE [LARGE SCALE GENOMIC DNA]</scope>
    <source>
        <strain evidence="2 3">DSM 2261</strain>
    </source>
</reference>
<protein>
    <submittedName>
        <fullName evidence="2">Uncharacterized protein</fullName>
    </submittedName>
</protein>
<dbReference type="KEGG" id="age:AA314_02682"/>
<evidence type="ECO:0000256" key="1">
    <source>
        <dbReference type="SAM" id="MobiDB-lite"/>
    </source>
</evidence>
<organism evidence="2 3">
    <name type="scientific">Archangium gephyra</name>
    <dbReference type="NCBI Taxonomy" id="48"/>
    <lineage>
        <taxon>Bacteria</taxon>
        <taxon>Pseudomonadati</taxon>
        <taxon>Myxococcota</taxon>
        <taxon>Myxococcia</taxon>
        <taxon>Myxococcales</taxon>
        <taxon>Cystobacterineae</taxon>
        <taxon>Archangiaceae</taxon>
        <taxon>Archangium</taxon>
    </lineage>
</organism>
<feature type="compositionally biased region" description="Polar residues" evidence="1">
    <location>
        <begin position="27"/>
        <end position="36"/>
    </location>
</feature>
<dbReference type="AlphaFoldDB" id="A0AAC8Q5S0"/>
<evidence type="ECO:0000313" key="2">
    <source>
        <dbReference type="EMBL" id="AKJ01056.1"/>
    </source>
</evidence>
<dbReference type="Proteomes" id="UP000035579">
    <property type="component" value="Chromosome"/>
</dbReference>
<evidence type="ECO:0000313" key="3">
    <source>
        <dbReference type="Proteomes" id="UP000035579"/>
    </source>
</evidence>
<name>A0AAC8Q5S0_9BACT</name>
<gene>
    <name evidence="2" type="ORF">AA314_02682</name>
</gene>